<evidence type="ECO:0000313" key="1">
    <source>
        <dbReference type="EMBL" id="VVD05562.1"/>
    </source>
</evidence>
<name>A0A5E4R4U1_9NEOP</name>
<gene>
    <name evidence="1" type="ORF">LSINAPIS_LOCUS15071</name>
</gene>
<keyword evidence="2" id="KW-1185">Reference proteome</keyword>
<reference evidence="1 2" key="1">
    <citation type="submission" date="2017-07" db="EMBL/GenBank/DDBJ databases">
        <authorList>
            <person name="Talla V."/>
            <person name="Backstrom N."/>
        </authorList>
    </citation>
    <scope>NUCLEOTIDE SEQUENCE [LARGE SCALE GENOMIC DNA]</scope>
</reference>
<accession>A0A5E4R4U1</accession>
<sequence>MASILLKSKVKGRNWESGRGGRVPAGAAWCREACGGPVSRAGGVYRKACGSLALPPERTNSCAGAGSEMSARANAGTQHTSAFLRFPPTVCIYFVLANIVSSKWPSVPSLDLLVNGAANPEGPECVMEAKALRLASAWANFPPYLPPSLPESLPPVAYLLANFPLFASFPQDL</sequence>
<dbReference type="EMBL" id="FZQP02006992">
    <property type="protein sequence ID" value="VVD05562.1"/>
    <property type="molecule type" value="Genomic_DNA"/>
</dbReference>
<protein>
    <submittedName>
        <fullName evidence="1">Uncharacterized protein</fullName>
    </submittedName>
</protein>
<dbReference type="Proteomes" id="UP000324832">
    <property type="component" value="Unassembled WGS sequence"/>
</dbReference>
<organism evidence="1 2">
    <name type="scientific">Leptidea sinapis</name>
    <dbReference type="NCBI Taxonomy" id="189913"/>
    <lineage>
        <taxon>Eukaryota</taxon>
        <taxon>Metazoa</taxon>
        <taxon>Ecdysozoa</taxon>
        <taxon>Arthropoda</taxon>
        <taxon>Hexapoda</taxon>
        <taxon>Insecta</taxon>
        <taxon>Pterygota</taxon>
        <taxon>Neoptera</taxon>
        <taxon>Endopterygota</taxon>
        <taxon>Lepidoptera</taxon>
        <taxon>Glossata</taxon>
        <taxon>Ditrysia</taxon>
        <taxon>Papilionoidea</taxon>
        <taxon>Pieridae</taxon>
        <taxon>Dismorphiinae</taxon>
        <taxon>Leptidea</taxon>
    </lineage>
</organism>
<evidence type="ECO:0000313" key="2">
    <source>
        <dbReference type="Proteomes" id="UP000324832"/>
    </source>
</evidence>
<dbReference type="AlphaFoldDB" id="A0A5E4R4U1"/>
<proteinExistence type="predicted"/>